<keyword evidence="8" id="KW-0460">Magnesium</keyword>
<dbReference type="PANTHER" id="PTHR47707">
    <property type="entry name" value="8-OXO-DGTP DIPHOSPHATASE"/>
    <property type="match status" value="1"/>
</dbReference>
<evidence type="ECO:0000256" key="10">
    <source>
        <dbReference type="ARBA" id="ARBA00035861"/>
    </source>
</evidence>
<dbReference type="InterPro" id="IPR047127">
    <property type="entry name" value="MutT-like"/>
</dbReference>
<keyword evidence="6" id="KW-0227">DNA damage</keyword>
<dbReference type="SUPFAM" id="SSF55811">
    <property type="entry name" value="Nudix"/>
    <property type="match status" value="1"/>
</dbReference>
<gene>
    <name evidence="14" type="ORF">ACFSCS_06840</name>
</gene>
<evidence type="ECO:0000256" key="3">
    <source>
        <dbReference type="ARBA" id="ARBA00022457"/>
    </source>
</evidence>
<evidence type="ECO:0000313" key="14">
    <source>
        <dbReference type="EMBL" id="MFD1889906.1"/>
    </source>
</evidence>
<accession>A0ABW4RUM4</accession>
<feature type="domain" description="Nudix hydrolase" evidence="13">
    <location>
        <begin position="2"/>
        <end position="132"/>
    </location>
</feature>
<comment type="catalytic activity">
    <reaction evidence="10">
        <text>8-oxo-dGTP + H2O = 8-oxo-dGMP + diphosphate + H(+)</text>
        <dbReference type="Rhea" id="RHEA:31575"/>
        <dbReference type="ChEBI" id="CHEBI:15377"/>
        <dbReference type="ChEBI" id="CHEBI:15378"/>
        <dbReference type="ChEBI" id="CHEBI:33019"/>
        <dbReference type="ChEBI" id="CHEBI:63224"/>
        <dbReference type="ChEBI" id="CHEBI:77896"/>
        <dbReference type="EC" id="3.6.1.55"/>
    </reaction>
</comment>
<dbReference type="PROSITE" id="PS51462">
    <property type="entry name" value="NUDIX"/>
    <property type="match status" value="1"/>
</dbReference>
<evidence type="ECO:0000256" key="1">
    <source>
        <dbReference type="ARBA" id="ARBA00001946"/>
    </source>
</evidence>
<dbReference type="Gene3D" id="3.90.79.10">
    <property type="entry name" value="Nucleoside Triphosphate Pyrophosphohydrolase"/>
    <property type="match status" value="1"/>
</dbReference>
<organism evidence="14 15">
    <name type="scientific">Luteococcus peritonei</name>
    <dbReference type="NCBI Taxonomy" id="88874"/>
    <lineage>
        <taxon>Bacteria</taxon>
        <taxon>Bacillati</taxon>
        <taxon>Actinomycetota</taxon>
        <taxon>Actinomycetes</taxon>
        <taxon>Propionibacteriales</taxon>
        <taxon>Propionibacteriaceae</taxon>
        <taxon>Luteococcus</taxon>
    </lineage>
</organism>
<keyword evidence="9" id="KW-0234">DNA repair</keyword>
<dbReference type="InterPro" id="IPR020084">
    <property type="entry name" value="NUDIX_hydrolase_CS"/>
</dbReference>
<evidence type="ECO:0000256" key="9">
    <source>
        <dbReference type="ARBA" id="ARBA00023204"/>
    </source>
</evidence>
<keyword evidence="15" id="KW-1185">Reference proteome</keyword>
<keyword evidence="3" id="KW-0515">Mutator protein</keyword>
<evidence type="ECO:0000256" key="11">
    <source>
        <dbReference type="ARBA" id="ARBA00038905"/>
    </source>
</evidence>
<dbReference type="InterPro" id="IPR020476">
    <property type="entry name" value="Nudix_hydrolase"/>
</dbReference>
<comment type="similarity">
    <text evidence="2 12">Belongs to the Nudix hydrolase family.</text>
</comment>
<evidence type="ECO:0000256" key="4">
    <source>
        <dbReference type="ARBA" id="ARBA00022705"/>
    </source>
</evidence>
<comment type="cofactor">
    <cofactor evidence="1">
        <name>Mg(2+)</name>
        <dbReference type="ChEBI" id="CHEBI:18420"/>
    </cofactor>
</comment>
<evidence type="ECO:0000259" key="13">
    <source>
        <dbReference type="PROSITE" id="PS51462"/>
    </source>
</evidence>
<dbReference type="EC" id="3.6.1.55" evidence="11"/>
<evidence type="ECO:0000256" key="5">
    <source>
        <dbReference type="ARBA" id="ARBA00022723"/>
    </source>
</evidence>
<evidence type="ECO:0000256" key="2">
    <source>
        <dbReference type="ARBA" id="ARBA00005582"/>
    </source>
</evidence>
<protein>
    <recommendedName>
        <fullName evidence="11">8-oxo-dGTP diphosphatase</fullName>
        <ecNumber evidence="11">3.6.1.55</ecNumber>
    </recommendedName>
</protein>
<dbReference type="Proteomes" id="UP001597326">
    <property type="component" value="Unassembled WGS sequence"/>
</dbReference>
<evidence type="ECO:0000313" key="15">
    <source>
        <dbReference type="Proteomes" id="UP001597326"/>
    </source>
</evidence>
<keyword evidence="5" id="KW-0479">Metal-binding</keyword>
<evidence type="ECO:0000256" key="7">
    <source>
        <dbReference type="ARBA" id="ARBA00022801"/>
    </source>
</evidence>
<evidence type="ECO:0000256" key="8">
    <source>
        <dbReference type="ARBA" id="ARBA00022842"/>
    </source>
</evidence>
<dbReference type="EMBL" id="JBHUFZ010000015">
    <property type="protein sequence ID" value="MFD1889906.1"/>
    <property type="molecule type" value="Genomic_DNA"/>
</dbReference>
<keyword evidence="4" id="KW-0235">DNA replication</keyword>
<dbReference type="PANTHER" id="PTHR47707:SF1">
    <property type="entry name" value="NUDIX HYDROLASE FAMILY PROTEIN"/>
    <property type="match status" value="1"/>
</dbReference>
<evidence type="ECO:0000256" key="6">
    <source>
        <dbReference type="ARBA" id="ARBA00022763"/>
    </source>
</evidence>
<dbReference type="CDD" id="cd03425">
    <property type="entry name" value="NUDIX_MutT_NudA_like"/>
    <property type="match status" value="1"/>
</dbReference>
<dbReference type="InterPro" id="IPR015797">
    <property type="entry name" value="NUDIX_hydrolase-like_dom_sf"/>
</dbReference>
<evidence type="ECO:0000256" key="12">
    <source>
        <dbReference type="RuleBase" id="RU003476"/>
    </source>
</evidence>
<dbReference type="PROSITE" id="PS00893">
    <property type="entry name" value="NUDIX_BOX"/>
    <property type="match status" value="1"/>
</dbReference>
<name>A0ABW4RUM4_9ACTN</name>
<sequence>MSPRLVVGAIIVDDDRRVLAARRNRPAELALQWEFPGGKVEPGESPQQALEREVHEELGCRIQVHAEFESVDGAWPINDELELRVFFASLVAGEPLPGDSHDELSWVAPVDLDALVWLEADEPIARLLQQGLLR</sequence>
<dbReference type="Pfam" id="PF00293">
    <property type="entry name" value="NUDIX"/>
    <property type="match status" value="1"/>
</dbReference>
<dbReference type="GO" id="GO:0016787">
    <property type="term" value="F:hydrolase activity"/>
    <property type="evidence" value="ECO:0007669"/>
    <property type="project" value="UniProtKB-KW"/>
</dbReference>
<reference evidence="15" key="1">
    <citation type="journal article" date="2019" name="Int. J. Syst. Evol. Microbiol.">
        <title>The Global Catalogue of Microorganisms (GCM) 10K type strain sequencing project: providing services to taxonomists for standard genome sequencing and annotation.</title>
        <authorList>
            <consortium name="The Broad Institute Genomics Platform"/>
            <consortium name="The Broad Institute Genome Sequencing Center for Infectious Disease"/>
            <person name="Wu L."/>
            <person name="Ma J."/>
        </authorList>
    </citation>
    <scope>NUCLEOTIDE SEQUENCE [LARGE SCALE GENOMIC DNA]</scope>
    <source>
        <strain evidence="15">CAIM 431</strain>
    </source>
</reference>
<dbReference type="RefSeq" id="WP_343873545.1">
    <property type="nucleotide sequence ID" value="NZ_BAAAIX010000016.1"/>
</dbReference>
<keyword evidence="7 12" id="KW-0378">Hydrolase</keyword>
<dbReference type="InterPro" id="IPR000086">
    <property type="entry name" value="NUDIX_hydrolase_dom"/>
</dbReference>
<proteinExistence type="inferred from homology"/>
<dbReference type="PRINTS" id="PR00502">
    <property type="entry name" value="NUDIXFAMILY"/>
</dbReference>
<comment type="caution">
    <text evidence="14">The sequence shown here is derived from an EMBL/GenBank/DDBJ whole genome shotgun (WGS) entry which is preliminary data.</text>
</comment>